<evidence type="ECO:0000256" key="1">
    <source>
        <dbReference type="ARBA" id="ARBA00000085"/>
    </source>
</evidence>
<dbReference type="PANTHER" id="PTHR43065:SF47">
    <property type="match status" value="1"/>
</dbReference>
<proteinExistence type="predicted"/>
<dbReference type="PANTHER" id="PTHR43065">
    <property type="entry name" value="SENSOR HISTIDINE KINASE"/>
    <property type="match status" value="1"/>
</dbReference>
<dbReference type="Pfam" id="PF01590">
    <property type="entry name" value="GAF"/>
    <property type="match status" value="1"/>
</dbReference>
<accession>A0A5M3T1D9</accession>
<dbReference type="Pfam" id="PF02518">
    <property type="entry name" value="HATPase_c"/>
    <property type="match status" value="1"/>
</dbReference>
<evidence type="ECO:0000313" key="9">
    <source>
        <dbReference type="Proteomes" id="UP000326169"/>
    </source>
</evidence>
<dbReference type="SMART" id="SM00065">
    <property type="entry name" value="GAF"/>
    <property type="match status" value="1"/>
</dbReference>
<dbReference type="PROSITE" id="PS50109">
    <property type="entry name" value="HIS_KIN"/>
    <property type="match status" value="1"/>
</dbReference>
<evidence type="ECO:0000259" key="7">
    <source>
        <dbReference type="PROSITE" id="PS50109"/>
    </source>
</evidence>
<dbReference type="SMART" id="SM00387">
    <property type="entry name" value="HATPase_c"/>
    <property type="match status" value="1"/>
</dbReference>
<evidence type="ECO:0000256" key="3">
    <source>
        <dbReference type="ARBA" id="ARBA00022553"/>
    </source>
</evidence>
<evidence type="ECO:0000313" key="8">
    <source>
        <dbReference type="EMBL" id="GCE93483.1"/>
    </source>
</evidence>
<evidence type="ECO:0000256" key="4">
    <source>
        <dbReference type="ARBA" id="ARBA00022777"/>
    </source>
</evidence>
<organism evidence="8 9">
    <name type="scientific">Limnospira platensis NIES-46</name>
    <dbReference type="NCBI Taxonomy" id="1236695"/>
    <lineage>
        <taxon>Bacteria</taxon>
        <taxon>Bacillati</taxon>
        <taxon>Cyanobacteriota</taxon>
        <taxon>Cyanophyceae</taxon>
        <taxon>Oscillatoriophycideae</taxon>
        <taxon>Oscillatoriales</taxon>
        <taxon>Sirenicapillariaceae</taxon>
        <taxon>Limnospira</taxon>
    </lineage>
</organism>
<dbReference type="Gene3D" id="3.30.565.10">
    <property type="entry name" value="Histidine kinase-like ATPase, C-terminal domain"/>
    <property type="match status" value="1"/>
</dbReference>
<dbReference type="InterPro" id="IPR003018">
    <property type="entry name" value="GAF"/>
</dbReference>
<dbReference type="CDD" id="cd00082">
    <property type="entry name" value="HisKA"/>
    <property type="match status" value="1"/>
</dbReference>
<sequence length="751" mass="85132">MRQFQVIGLWLLFTGSDAPYKVCSRYVRGRLPSASVSNYRVIIGIYGGLTQPASTMMQKLRNLNQKSDWINASVWKDIEQEMLLLLNPVNSSSTLFDVHCFQLILCYLFRDYESALQAAELVGNYIDDSLSIFNRGEYLFYYSLTLVAKAETLSGSKRDAILEKIRTNQGLMSSWNHHIYGSFKHRYILVEAELERLSNQILSALQKYEQAVSEVITNGAIHEIAIAYELAAEFYKQQNLERFFVIYIKAAHGTYSRWEATAKVKDIKYRYPDVFSPANWWKSSVSQSREYPSNAQIFNLGHVLQAYQTLSGETVLASLLAKTMKIIIENTDAEIGYLILPCDHKSSQEISQEWMIEAMAEMDIDEVTVLRSIPLNTLSDKSFPKSIINYVARTHEYVLLNNAYNHQIFRDDEYIKSHKPKSILGIPLIRQKRLIGIFYLEKNMTNGSFEDEQIQIVSLLSVQVAISLENALLYRTLQQKVTEQNAELSQTSQRLKTVQKRLIEAEKMATLGGLVAGVAHEINTPVGTGIMAASFLVSETKKFLSLCQLQPLKRSALNMYLDIVLESSKLILSNLQRSAELVQSFQQVAVDQTSLERRTFTLRPYLEEILLNIRPKLKQTHHRIVVEGDDTIEVDSYPGAISQVITNLVINSLIHAYQPSESGQLYLKIAEVGDDHFLIEYSDDGCGILSENLEHIFDPFFTTTRNHGGNGLGLHIVYNLVTKTLKGTISCDSQVGVGSKFIINCPRRPST</sequence>
<dbReference type="Gene3D" id="3.30.450.40">
    <property type="match status" value="1"/>
</dbReference>
<name>A0A5M3T1D9_LIMPL</name>
<protein>
    <recommendedName>
        <fullName evidence="2">histidine kinase</fullName>
        <ecNumber evidence="2">2.7.13.3</ecNumber>
    </recommendedName>
</protein>
<dbReference type="Gene3D" id="1.10.287.130">
    <property type="match status" value="1"/>
</dbReference>
<comment type="caution">
    <text evidence="8">The sequence shown here is derived from an EMBL/GenBank/DDBJ whole genome shotgun (WGS) entry which is preliminary data.</text>
</comment>
<dbReference type="GO" id="GO:0016301">
    <property type="term" value="F:kinase activity"/>
    <property type="evidence" value="ECO:0007669"/>
    <property type="project" value="UniProtKB-KW"/>
</dbReference>
<evidence type="ECO:0000256" key="6">
    <source>
        <dbReference type="SAM" id="Coils"/>
    </source>
</evidence>
<evidence type="ECO:0000256" key="5">
    <source>
        <dbReference type="ARBA" id="ARBA00023012"/>
    </source>
</evidence>
<dbReference type="PRINTS" id="PR00344">
    <property type="entry name" value="BCTRLSENSOR"/>
</dbReference>
<dbReference type="EC" id="2.7.13.3" evidence="2"/>
<keyword evidence="6" id="KW-0175">Coiled coil</keyword>
<dbReference type="SUPFAM" id="SSF55781">
    <property type="entry name" value="GAF domain-like"/>
    <property type="match status" value="1"/>
</dbReference>
<keyword evidence="4 8" id="KW-0808">Transferase</keyword>
<feature type="coiled-coil region" evidence="6">
    <location>
        <begin position="474"/>
        <end position="508"/>
    </location>
</feature>
<keyword evidence="9" id="KW-1185">Reference proteome</keyword>
<dbReference type="EMBL" id="BIMW01000074">
    <property type="protein sequence ID" value="GCE93483.1"/>
    <property type="molecule type" value="Genomic_DNA"/>
</dbReference>
<dbReference type="InterPro" id="IPR004358">
    <property type="entry name" value="Sig_transdc_His_kin-like_C"/>
</dbReference>
<dbReference type="InterPro" id="IPR003661">
    <property type="entry name" value="HisK_dim/P_dom"/>
</dbReference>
<feature type="domain" description="Histidine kinase" evidence="7">
    <location>
        <begin position="517"/>
        <end position="749"/>
    </location>
</feature>
<dbReference type="InterPro" id="IPR029016">
    <property type="entry name" value="GAF-like_dom_sf"/>
</dbReference>
<gene>
    <name evidence="8" type="ORF">NIES46_15330</name>
</gene>
<dbReference type="InterPro" id="IPR003594">
    <property type="entry name" value="HATPase_dom"/>
</dbReference>
<dbReference type="SUPFAM" id="SSF55874">
    <property type="entry name" value="ATPase domain of HSP90 chaperone/DNA topoisomerase II/histidine kinase"/>
    <property type="match status" value="1"/>
</dbReference>
<dbReference type="InterPro" id="IPR005467">
    <property type="entry name" value="His_kinase_dom"/>
</dbReference>
<keyword evidence="3" id="KW-0597">Phosphoprotein</keyword>
<keyword evidence="4 8" id="KW-0418">Kinase</keyword>
<comment type="catalytic activity">
    <reaction evidence="1">
        <text>ATP + protein L-histidine = ADP + protein N-phospho-L-histidine.</text>
        <dbReference type="EC" id="2.7.13.3"/>
    </reaction>
</comment>
<dbReference type="Proteomes" id="UP000326169">
    <property type="component" value="Unassembled WGS sequence"/>
</dbReference>
<dbReference type="InterPro" id="IPR036890">
    <property type="entry name" value="HATPase_C_sf"/>
</dbReference>
<reference evidence="8 9" key="1">
    <citation type="journal article" date="2019" name="J Genomics">
        <title>The Draft Genome of a Hydrogen-producing Cyanobacterium, Arthrospira platensis NIES-46.</title>
        <authorList>
            <person name="Suzuki S."/>
            <person name="Yamaguchi H."/>
            <person name="Kawachi M."/>
        </authorList>
    </citation>
    <scope>NUCLEOTIDE SEQUENCE [LARGE SCALE GENOMIC DNA]</scope>
    <source>
        <strain evidence="8 9">NIES-46</strain>
    </source>
</reference>
<keyword evidence="5" id="KW-0902">Two-component regulatory system</keyword>
<evidence type="ECO:0000256" key="2">
    <source>
        <dbReference type="ARBA" id="ARBA00012438"/>
    </source>
</evidence>